<proteinExistence type="predicted"/>
<keyword evidence="2" id="KW-1185">Reference proteome</keyword>
<evidence type="ECO:0000313" key="2">
    <source>
        <dbReference type="Proteomes" id="UP000294829"/>
    </source>
</evidence>
<organism evidence="1 2">
    <name type="scientific">Sapientia aquatica</name>
    <dbReference type="NCBI Taxonomy" id="1549640"/>
    <lineage>
        <taxon>Bacteria</taxon>
        <taxon>Pseudomonadati</taxon>
        <taxon>Pseudomonadota</taxon>
        <taxon>Betaproteobacteria</taxon>
        <taxon>Burkholderiales</taxon>
        <taxon>Oxalobacteraceae</taxon>
        <taxon>Sapientia</taxon>
    </lineage>
</organism>
<dbReference type="OrthoDB" id="9149474at2"/>
<evidence type="ECO:0000313" key="1">
    <source>
        <dbReference type="EMBL" id="TDK66375.1"/>
    </source>
</evidence>
<reference evidence="1 2" key="1">
    <citation type="submission" date="2019-03" db="EMBL/GenBank/DDBJ databases">
        <title>Sapientia aquatica gen. nov., sp. nov., isolated from a crater lake.</title>
        <authorList>
            <person name="Felfoldi T."/>
            <person name="Szabo A."/>
            <person name="Toth E."/>
            <person name="Schumann P."/>
            <person name="Keki Z."/>
            <person name="Marialigeti K."/>
            <person name="Mathe I."/>
        </authorList>
    </citation>
    <scope>NUCLEOTIDE SEQUENCE [LARGE SCALE GENOMIC DNA]</scope>
    <source>
        <strain evidence="1 2">SA-152</strain>
    </source>
</reference>
<sequence>MEFLPLTDNKGNSLTYDIVIRGRQMQTMLISGVTPTGSFTGPTLSGAAVLSSQTNPLAATYAAEYSAQLSVPLAPLTNGHIVFEQTPCQSSLATCTTGVLPHEIRWADTNPFTGDIKSGDRAGLAPWAQNFNLVTSGLLTAKYVVPVTAATAPSTALTFSPVGNTEGAGNYSVVADEKAYYNFSSPNLLNWTSTATTETVNLINLPTLISTVQNGTVNGTVSVATAGKYVTGQLIVARSGQTVTAQDISTNLITAGNFNFTVTGLGAGSATTEVGGAYYYAYLRLFNSAGKRTIVSLPGFIDLRFTNSVSGLNVSI</sequence>
<dbReference type="RefSeq" id="WP_133327195.1">
    <property type="nucleotide sequence ID" value="NZ_SMYL01000003.1"/>
</dbReference>
<dbReference type="AlphaFoldDB" id="A0A4R5W1Y4"/>
<dbReference type="Proteomes" id="UP000294829">
    <property type="component" value="Unassembled WGS sequence"/>
</dbReference>
<protein>
    <submittedName>
        <fullName evidence="1">Uncharacterized protein</fullName>
    </submittedName>
</protein>
<name>A0A4R5W1Y4_9BURK</name>
<dbReference type="EMBL" id="SMYL01000003">
    <property type="protein sequence ID" value="TDK66375.1"/>
    <property type="molecule type" value="Genomic_DNA"/>
</dbReference>
<accession>A0A4R5W1Y4</accession>
<comment type="caution">
    <text evidence="1">The sequence shown here is derived from an EMBL/GenBank/DDBJ whole genome shotgun (WGS) entry which is preliminary data.</text>
</comment>
<gene>
    <name evidence="1" type="ORF">E2I14_07830</name>
</gene>